<protein>
    <submittedName>
        <fullName evidence="3 5">Protein phosphatase 1 regulatory subunit 3G</fullName>
    </submittedName>
</protein>
<feature type="region of interest" description="Disordered" evidence="1">
    <location>
        <begin position="1"/>
        <end position="47"/>
    </location>
</feature>
<dbReference type="PANTHER" id="PTHR12307:SF7">
    <property type="entry name" value="PROTEIN PHOSPHATASE 1 REGULATORY SUBUNIT 3G"/>
    <property type="match status" value="1"/>
</dbReference>
<dbReference type="Proteomes" id="UP000694890">
    <property type="component" value="Unplaced"/>
</dbReference>
<dbReference type="GeneTree" id="ENSGT00940000163747"/>
<dbReference type="Proteomes" id="UP000314980">
    <property type="component" value="Unassembled WGS sequence"/>
</dbReference>
<dbReference type="GeneID" id="108874821"/>
<reference evidence="4" key="1">
    <citation type="submission" date="2015-09" db="EMBL/GenBank/DDBJ databases">
        <authorList>
            <person name="Sai Rama Sridatta P."/>
        </authorList>
    </citation>
    <scope>NUCLEOTIDE SEQUENCE [LARGE SCALE GENOMIC DNA]</scope>
</reference>
<reference evidence="5" key="2">
    <citation type="submission" date="2025-04" db="UniProtKB">
        <authorList>
            <consortium name="RefSeq"/>
        </authorList>
    </citation>
    <scope>IDENTIFICATION</scope>
    <source>
        <tissue evidence="5">Brain</tissue>
    </source>
</reference>
<dbReference type="InterPro" id="IPR038175">
    <property type="entry name" value="CBM21_dom_sf"/>
</dbReference>
<dbReference type="InterPro" id="IPR050782">
    <property type="entry name" value="PP1_regulatory_subunit_3"/>
</dbReference>
<name>A0A4W6BNQ8_LATCA</name>
<dbReference type="AlphaFoldDB" id="A0A4W6BNQ8"/>
<dbReference type="RefSeq" id="XP_018518880.1">
    <property type="nucleotide sequence ID" value="XM_018663364.2"/>
</dbReference>
<dbReference type="CTD" id="648791"/>
<evidence type="ECO:0000256" key="1">
    <source>
        <dbReference type="SAM" id="MobiDB-lite"/>
    </source>
</evidence>
<reference evidence="3" key="3">
    <citation type="submission" date="2025-05" db="UniProtKB">
        <authorList>
            <consortium name="Ensembl"/>
        </authorList>
    </citation>
    <scope>IDENTIFICATION</scope>
</reference>
<dbReference type="GO" id="GO:2001069">
    <property type="term" value="F:glycogen binding"/>
    <property type="evidence" value="ECO:0007669"/>
    <property type="project" value="TreeGrafter"/>
</dbReference>
<dbReference type="GO" id="GO:0008157">
    <property type="term" value="F:protein phosphatase 1 binding"/>
    <property type="evidence" value="ECO:0007669"/>
    <property type="project" value="TreeGrafter"/>
</dbReference>
<dbReference type="PROSITE" id="PS51159">
    <property type="entry name" value="CBM21"/>
    <property type="match status" value="1"/>
</dbReference>
<dbReference type="InterPro" id="IPR005036">
    <property type="entry name" value="CBM21_dom"/>
</dbReference>
<dbReference type="STRING" id="8187.ENSLCAP00010000853"/>
<evidence type="ECO:0000259" key="2">
    <source>
        <dbReference type="PROSITE" id="PS51159"/>
    </source>
</evidence>
<dbReference type="Gene3D" id="2.60.40.2440">
    <property type="entry name" value="Carbohydrate binding type-21 domain"/>
    <property type="match status" value="1"/>
</dbReference>
<evidence type="ECO:0000313" key="3">
    <source>
        <dbReference type="Ensembl" id="ENSLCAP00010000853.1"/>
    </source>
</evidence>
<evidence type="ECO:0000313" key="4">
    <source>
        <dbReference type="Proteomes" id="UP000314980"/>
    </source>
</evidence>
<keyword evidence="4" id="KW-1185">Reference proteome</keyword>
<dbReference type="Pfam" id="PF03370">
    <property type="entry name" value="CBM_21"/>
    <property type="match status" value="1"/>
</dbReference>
<dbReference type="GO" id="GO:0005979">
    <property type="term" value="P:regulation of glycogen biosynthetic process"/>
    <property type="evidence" value="ECO:0007669"/>
    <property type="project" value="TreeGrafter"/>
</dbReference>
<proteinExistence type="predicted"/>
<evidence type="ECO:0000313" key="5">
    <source>
        <dbReference type="RefSeq" id="XP_018518880.1"/>
    </source>
</evidence>
<accession>A0A4W6BNQ8</accession>
<sequence>MSRSALHTGGESPSPGQSTENGLEAEDEEDGEGDLDDEVDASQLERFMKDRRRAKSLPAYPAALLDGVPGSTERKRVKFADSMGLTLARVKHFSALEDPQIPSKVLSRYRSFPPQQDLSDLCQNFKSSLDSDRLFASFPELRDTERRVRQLRVCLERVTITQFDVRGQIRVLTDRTAKEVGVRYTFNDWLSYVDAQALAVAADQPDLVGERFSFTVYTPPFMDPNSAVHLAVYLKSEEGEFWDNNEGQNYTLRYRCMPSTTPFVSAAFHAT</sequence>
<dbReference type="KEGG" id="lcf:108874821"/>
<organism evidence="3 4">
    <name type="scientific">Lates calcarifer</name>
    <name type="common">Barramundi</name>
    <name type="synonym">Holocentrus calcarifer</name>
    <dbReference type="NCBI Taxonomy" id="8187"/>
    <lineage>
        <taxon>Eukaryota</taxon>
        <taxon>Metazoa</taxon>
        <taxon>Chordata</taxon>
        <taxon>Craniata</taxon>
        <taxon>Vertebrata</taxon>
        <taxon>Euteleostomi</taxon>
        <taxon>Actinopterygii</taxon>
        <taxon>Neopterygii</taxon>
        <taxon>Teleostei</taxon>
        <taxon>Neoteleostei</taxon>
        <taxon>Acanthomorphata</taxon>
        <taxon>Carangaria</taxon>
        <taxon>Carangaria incertae sedis</taxon>
        <taxon>Centropomidae</taxon>
        <taxon>Lates</taxon>
    </lineage>
</organism>
<dbReference type="PANTHER" id="PTHR12307">
    <property type="entry name" value="PROTEIN PHOSPHATASE 1 REGULATORY SUBUNIT"/>
    <property type="match status" value="1"/>
</dbReference>
<gene>
    <name evidence="3" type="primary">PPP1R3G</name>
    <name evidence="5" type="synonym">ppp1r3g</name>
</gene>
<feature type="domain" description="CBM21" evidence="2">
    <location>
        <begin position="145"/>
        <end position="253"/>
    </location>
</feature>
<feature type="compositionally biased region" description="Acidic residues" evidence="1">
    <location>
        <begin position="23"/>
        <end position="40"/>
    </location>
</feature>
<dbReference type="Ensembl" id="ENSLCAT00010000900.1">
    <property type="protein sequence ID" value="ENSLCAP00010000853.1"/>
    <property type="gene ID" value="ENSLCAG00010000522.1"/>
</dbReference>
<dbReference type="GO" id="GO:0000164">
    <property type="term" value="C:protein phosphatase type 1 complex"/>
    <property type="evidence" value="ECO:0007669"/>
    <property type="project" value="TreeGrafter"/>
</dbReference>
<dbReference type="InParanoid" id="A0A4W6BNQ8"/>
<dbReference type="OrthoDB" id="1881at2759"/>